<name>A0A7G2C649_9TRYP</name>
<dbReference type="EMBL" id="LR877145">
    <property type="protein sequence ID" value="CAD2213372.1"/>
    <property type="molecule type" value="Genomic_DNA"/>
</dbReference>
<sequence length="551" mass="62255">MTDGASTPGLLCFTAPLEEATFYSLPYVEELLLLSNTGHAPAVRLPFSEQTSAIVKERLEEERIQEELFYFNTTHHQYGPRQCPVDVLDGTLNGSGMNESATTKPGKNKDDTVTCEVVPLDHTDSVFPKYLLQTGLARALGLQVPPLKTVEETVLGRVIDRGTGLYREERADRLCQTVVVEWFEDILLFIQRSGFNVVQTRCILLDALGVLRSLQELPPEAITSDAEMAVSHVLEDALVSQTCVLPTSVLERQVLLEEVRRTVPDPVILEGLQKRLREEKLNKKQQQALQAEMEQVPQVEVVSKEERVREVPTDVKIGPYFTLSEAACVLSYLCESALMHWRLWSCVLQPTAEVHPSPEPQRMVLVEDVPSFTMPPLAEFLPEDKHNFQVSRTLLLREAEDSLNRLYNEFESKWNDLKTECEEDHTRVKEILDIADEHNRHNALNPTEYDSVERAFTLRLNALMTKNASVGPLAAAMRPEQEEPAEEPVADQKGSKKKKSTPGKSAPVQLPDPDTIVLPDDAAFEVEEVERRVHRVEETYLEQSESKKKKR</sequence>
<keyword evidence="3" id="KW-1185">Reference proteome</keyword>
<feature type="region of interest" description="Disordered" evidence="1">
    <location>
        <begin position="476"/>
        <end position="522"/>
    </location>
</feature>
<accession>A0A7G2C649</accession>
<dbReference type="VEuPathDB" id="TriTrypDB:ADEAN_000081300"/>
<evidence type="ECO:0000313" key="3">
    <source>
        <dbReference type="Proteomes" id="UP000515908"/>
    </source>
</evidence>
<dbReference type="AlphaFoldDB" id="A0A7G2C649"/>
<evidence type="ECO:0000313" key="2">
    <source>
        <dbReference type="EMBL" id="CAD2213372.1"/>
    </source>
</evidence>
<organism evidence="2 3">
    <name type="scientific">Angomonas deanei</name>
    <dbReference type="NCBI Taxonomy" id="59799"/>
    <lineage>
        <taxon>Eukaryota</taxon>
        <taxon>Discoba</taxon>
        <taxon>Euglenozoa</taxon>
        <taxon>Kinetoplastea</taxon>
        <taxon>Metakinetoplastina</taxon>
        <taxon>Trypanosomatida</taxon>
        <taxon>Trypanosomatidae</taxon>
        <taxon>Strigomonadinae</taxon>
        <taxon>Angomonas</taxon>
    </lineage>
</organism>
<protein>
    <submittedName>
        <fullName evidence="2">Uncharacterized protein</fullName>
    </submittedName>
</protein>
<gene>
    <name evidence="2" type="ORF">ADEAN_000081300</name>
</gene>
<reference evidence="2 3" key="1">
    <citation type="submission" date="2020-08" db="EMBL/GenBank/DDBJ databases">
        <authorList>
            <person name="Newling K."/>
            <person name="Davey J."/>
            <person name="Forrester S."/>
        </authorList>
    </citation>
    <scope>NUCLEOTIDE SEQUENCE [LARGE SCALE GENOMIC DNA]</scope>
    <source>
        <strain evidence="3">Crithidia deanei Carvalho (ATCC PRA-265)</strain>
    </source>
</reference>
<evidence type="ECO:0000256" key="1">
    <source>
        <dbReference type="SAM" id="MobiDB-lite"/>
    </source>
</evidence>
<dbReference type="Proteomes" id="UP000515908">
    <property type="component" value="Chromosome 01"/>
</dbReference>
<proteinExistence type="predicted"/>
<dbReference type="OrthoDB" id="246474at2759"/>